<dbReference type="SUPFAM" id="SSF55729">
    <property type="entry name" value="Acyl-CoA N-acyltransferases (Nat)"/>
    <property type="match status" value="1"/>
</dbReference>
<keyword evidence="1" id="KW-0808">Transferase</keyword>
<protein>
    <submittedName>
        <fullName evidence="4">GNAT family N-acetyltransferase</fullName>
    </submittedName>
</protein>
<sequence length="164" mass="18894">MYKLKIRNVSLEDLDCATRIEATCFPAAEAASRNVFKERFSVFPEGFFVAELNNEIIGFINGGVTNEDHIEDEFFETMNLHIPNGDNIVIFGLDVHPKYQRRGYAKELMNHFIEAAKKAGRKNVLLTCKEHLIDYYKQFGYVNEGVSESQHGGAKWYDMYLKLK</sequence>
<dbReference type="Proteomes" id="UP001079657">
    <property type="component" value="Unassembled WGS sequence"/>
</dbReference>
<keyword evidence="5" id="KW-1185">Reference proteome</keyword>
<proteinExistence type="predicted"/>
<dbReference type="PROSITE" id="PS51186">
    <property type="entry name" value="GNAT"/>
    <property type="match status" value="1"/>
</dbReference>
<dbReference type="PANTHER" id="PTHR10908:SF0">
    <property type="entry name" value="SEROTONIN N-ACETYLTRANSFERASE"/>
    <property type="match status" value="1"/>
</dbReference>
<organism evidence="4 5">
    <name type="scientific">Clostridium ganghwense</name>
    <dbReference type="NCBI Taxonomy" id="312089"/>
    <lineage>
        <taxon>Bacteria</taxon>
        <taxon>Bacillati</taxon>
        <taxon>Bacillota</taxon>
        <taxon>Clostridia</taxon>
        <taxon>Eubacteriales</taxon>
        <taxon>Clostridiaceae</taxon>
        <taxon>Clostridium</taxon>
    </lineage>
</organism>
<comment type="caution">
    <text evidence="4">The sequence shown here is derived from an EMBL/GenBank/DDBJ whole genome shotgun (WGS) entry which is preliminary data.</text>
</comment>
<accession>A0ABT4CUC0</accession>
<reference evidence="4" key="1">
    <citation type="submission" date="2022-12" db="EMBL/GenBank/DDBJ databases">
        <authorList>
            <person name="Wang J."/>
        </authorList>
    </citation>
    <scope>NUCLEOTIDE SEQUENCE</scope>
    <source>
        <strain evidence="4">HY-42-06</strain>
    </source>
</reference>
<keyword evidence="2" id="KW-0012">Acyltransferase</keyword>
<dbReference type="CDD" id="cd04301">
    <property type="entry name" value="NAT_SF"/>
    <property type="match status" value="1"/>
</dbReference>
<dbReference type="PANTHER" id="PTHR10908">
    <property type="entry name" value="SEROTONIN N-ACETYLTRANSFERASE"/>
    <property type="match status" value="1"/>
</dbReference>
<dbReference type="Pfam" id="PF00583">
    <property type="entry name" value="Acetyltransf_1"/>
    <property type="match status" value="1"/>
</dbReference>
<dbReference type="InterPro" id="IPR016181">
    <property type="entry name" value="Acyl_CoA_acyltransferase"/>
</dbReference>
<evidence type="ECO:0000256" key="2">
    <source>
        <dbReference type="ARBA" id="ARBA00023315"/>
    </source>
</evidence>
<dbReference type="InterPro" id="IPR000182">
    <property type="entry name" value="GNAT_dom"/>
</dbReference>
<evidence type="ECO:0000256" key="1">
    <source>
        <dbReference type="ARBA" id="ARBA00022679"/>
    </source>
</evidence>
<dbReference type="Gene3D" id="3.40.630.30">
    <property type="match status" value="1"/>
</dbReference>
<dbReference type="RefSeq" id="WP_268051696.1">
    <property type="nucleotide sequence ID" value="NZ_JAPQES010000008.1"/>
</dbReference>
<name>A0ABT4CUC0_9CLOT</name>
<dbReference type="EMBL" id="JAPQES010000008">
    <property type="protein sequence ID" value="MCY6372657.1"/>
    <property type="molecule type" value="Genomic_DNA"/>
</dbReference>
<dbReference type="InterPro" id="IPR051635">
    <property type="entry name" value="SNAT-like"/>
</dbReference>
<feature type="domain" description="N-acetyltransferase" evidence="3">
    <location>
        <begin position="4"/>
        <end position="164"/>
    </location>
</feature>
<gene>
    <name evidence="4" type="ORF">OXH55_18785</name>
</gene>
<evidence type="ECO:0000313" key="4">
    <source>
        <dbReference type="EMBL" id="MCY6372657.1"/>
    </source>
</evidence>
<evidence type="ECO:0000313" key="5">
    <source>
        <dbReference type="Proteomes" id="UP001079657"/>
    </source>
</evidence>
<evidence type="ECO:0000259" key="3">
    <source>
        <dbReference type="PROSITE" id="PS51186"/>
    </source>
</evidence>